<dbReference type="Proteomes" id="UP001319080">
    <property type="component" value="Unassembled WGS sequence"/>
</dbReference>
<gene>
    <name evidence="2" type="ORF">KK062_03855</name>
</gene>
<comment type="caution">
    <text evidence="2">The sequence shown here is derived from an EMBL/GenBank/DDBJ whole genome shotgun (WGS) entry which is preliminary data.</text>
</comment>
<evidence type="ECO:0000313" key="2">
    <source>
        <dbReference type="EMBL" id="MBT1707339.1"/>
    </source>
</evidence>
<dbReference type="AlphaFoldDB" id="A0AAP2GNM5"/>
<proteinExistence type="predicted"/>
<keyword evidence="3" id="KW-1185">Reference proteome</keyword>
<feature type="compositionally biased region" description="Polar residues" evidence="1">
    <location>
        <begin position="31"/>
        <end position="44"/>
    </location>
</feature>
<evidence type="ECO:0008006" key="4">
    <source>
        <dbReference type="Google" id="ProtNLM"/>
    </source>
</evidence>
<evidence type="ECO:0000313" key="3">
    <source>
        <dbReference type="Proteomes" id="UP001319080"/>
    </source>
</evidence>
<dbReference type="RefSeq" id="WP_254082931.1">
    <property type="nucleotide sequence ID" value="NZ_JAHESE010000002.1"/>
</dbReference>
<protein>
    <recommendedName>
        <fullName evidence="4">Lipoprotein</fullName>
    </recommendedName>
</protein>
<reference evidence="2 3" key="1">
    <citation type="submission" date="2021-05" db="EMBL/GenBank/DDBJ databases">
        <title>A Polyphasic approach of four new species of the genus Ohtaekwangia: Ohtaekwangia histidinii sp. nov., Ohtaekwangia cretensis sp. nov., Ohtaekwangia indiensis sp. nov., Ohtaekwangia reichenbachii sp. nov. from diverse environment.</title>
        <authorList>
            <person name="Octaviana S."/>
        </authorList>
    </citation>
    <scope>NUCLEOTIDE SEQUENCE [LARGE SCALE GENOMIC DNA]</scope>
    <source>
        <strain evidence="2 3">PWU5</strain>
    </source>
</reference>
<organism evidence="2 3">
    <name type="scientific">Dawidia cretensis</name>
    <dbReference type="NCBI Taxonomy" id="2782350"/>
    <lineage>
        <taxon>Bacteria</taxon>
        <taxon>Pseudomonadati</taxon>
        <taxon>Bacteroidota</taxon>
        <taxon>Cytophagia</taxon>
        <taxon>Cytophagales</taxon>
        <taxon>Chryseotaleaceae</taxon>
        <taxon>Dawidia</taxon>
    </lineage>
</organism>
<dbReference type="PROSITE" id="PS51257">
    <property type="entry name" value="PROKAR_LIPOPROTEIN"/>
    <property type="match status" value="1"/>
</dbReference>
<sequence length="376" mass="41625">MKKSAYWVAGLCLLLLMGCGRTRGVEEKTPLSESDSALMPNTGSPPEESKDSVSVTGNTITYAGVQEDSVHAILHTLPSLEPLLALVAQMIRAQDSLQQDSVATAPYRQQVTMAIEDYKRTASAGIRMPENFPTLLQLNRPIQDGDTAGGQLPTVKPSFLTARSKFFFTGGAPFLIKLEPDDNTIFTSPQRMPEIRVEAGQTENTEYLLPFAYRYSKAPVKILQGPVHEFYDRPDFGLRMLVHQFTRRIPVFFLTEHGLIEAQLLSIRVKLHPESRGCVYDRPTLQFACQKLVSSEDILGIYIPVDATTPLSCTIDRKDRTHWTADLNGDGIADIAAIASIFSGEVNGDALARVLWFANVDGQWQIIDFGEDLDCT</sequence>
<accession>A0AAP2GNM5</accession>
<feature type="region of interest" description="Disordered" evidence="1">
    <location>
        <begin position="27"/>
        <end position="54"/>
    </location>
</feature>
<dbReference type="EMBL" id="JAHESE010000002">
    <property type="protein sequence ID" value="MBT1707339.1"/>
    <property type="molecule type" value="Genomic_DNA"/>
</dbReference>
<name>A0AAP2GNM5_9BACT</name>
<evidence type="ECO:0000256" key="1">
    <source>
        <dbReference type="SAM" id="MobiDB-lite"/>
    </source>
</evidence>